<keyword evidence="2" id="KW-1185">Reference proteome</keyword>
<evidence type="ECO:0000313" key="1">
    <source>
        <dbReference type="EMBL" id="RDU37284.1"/>
    </source>
</evidence>
<dbReference type="EMBL" id="QNQT01000002">
    <property type="protein sequence ID" value="RDU37284.1"/>
    <property type="molecule type" value="Genomic_DNA"/>
</dbReference>
<dbReference type="Proteomes" id="UP000257144">
    <property type="component" value="Unassembled WGS sequence"/>
</dbReference>
<protein>
    <submittedName>
        <fullName evidence="1">Uncharacterized protein</fullName>
    </submittedName>
</protein>
<comment type="caution">
    <text evidence="1">The sequence shown here is derived from an EMBL/GenBank/DDBJ whole genome shotgun (WGS) entry which is preliminary data.</text>
</comment>
<reference evidence="1 2" key="1">
    <citation type="submission" date="2018-07" db="EMBL/GenBank/DDBJ databases">
        <title>Bacillus sp. YLB-04 draft genome sequence.</title>
        <authorList>
            <person name="Yu L."/>
            <person name="Tang X."/>
        </authorList>
    </citation>
    <scope>NUCLEOTIDE SEQUENCE [LARGE SCALE GENOMIC DNA]</scope>
    <source>
        <strain evidence="1 2">YLB-04</strain>
    </source>
</reference>
<accession>A0A3D8GS27</accession>
<dbReference type="OrthoDB" id="2734776at2"/>
<organism evidence="1 2">
    <name type="scientific">Neobacillus piezotolerans</name>
    <dbReference type="NCBI Taxonomy" id="2259171"/>
    <lineage>
        <taxon>Bacteria</taxon>
        <taxon>Bacillati</taxon>
        <taxon>Bacillota</taxon>
        <taxon>Bacilli</taxon>
        <taxon>Bacillales</taxon>
        <taxon>Bacillaceae</taxon>
        <taxon>Neobacillus</taxon>
    </lineage>
</organism>
<dbReference type="AlphaFoldDB" id="A0A3D8GS27"/>
<name>A0A3D8GS27_9BACI</name>
<evidence type="ECO:0000313" key="2">
    <source>
        <dbReference type="Proteomes" id="UP000257144"/>
    </source>
</evidence>
<dbReference type="RefSeq" id="WP_115450958.1">
    <property type="nucleotide sequence ID" value="NZ_QNQT01000002.1"/>
</dbReference>
<proteinExistence type="predicted"/>
<sequence>MDKEQLLTLAPSKRIEEVNRLLKNHTLKEIATMYNFAYSTFTTEMRSDGKYHYSKKSKQYVAVALKEDNEEKELEIFDFIKENRHTLQRLIEMANSRNLLLDERVYSKTATYENKSIKMNKQIYSEFAKFCDTNYPHLKVQDLVAQSLMDFMERYKR</sequence>
<gene>
    <name evidence="1" type="ORF">DRW41_05370</name>
</gene>